<dbReference type="Pfam" id="PF00271">
    <property type="entry name" value="Helicase_C"/>
    <property type="match status" value="1"/>
</dbReference>
<evidence type="ECO:0000259" key="8">
    <source>
        <dbReference type="PROSITE" id="PS51194"/>
    </source>
</evidence>
<evidence type="ECO:0000256" key="3">
    <source>
        <dbReference type="ARBA" id="ARBA00022806"/>
    </source>
</evidence>
<dbReference type="InterPro" id="IPR011545">
    <property type="entry name" value="DEAD/DEAH_box_helicase_dom"/>
</dbReference>
<dbReference type="EMBL" id="SNRW01000749">
    <property type="protein sequence ID" value="KAA6399460.1"/>
    <property type="molecule type" value="Genomic_DNA"/>
</dbReference>
<name>A0A5J4WX49_9EUKA</name>
<dbReference type="GO" id="GO:0005829">
    <property type="term" value="C:cytosol"/>
    <property type="evidence" value="ECO:0007669"/>
    <property type="project" value="TreeGrafter"/>
</dbReference>
<dbReference type="PROSITE" id="PS51192">
    <property type="entry name" value="HELICASE_ATP_BIND_1"/>
    <property type="match status" value="1"/>
</dbReference>
<feature type="compositionally biased region" description="Acidic residues" evidence="6">
    <location>
        <begin position="513"/>
        <end position="538"/>
    </location>
</feature>
<accession>A0A5J4WX49</accession>
<evidence type="ECO:0000259" key="9">
    <source>
        <dbReference type="PROSITE" id="PS51195"/>
    </source>
</evidence>
<dbReference type="SMART" id="SM00487">
    <property type="entry name" value="DEXDc"/>
    <property type="match status" value="1"/>
</dbReference>
<keyword evidence="3 10" id="KW-0347">Helicase</keyword>
<dbReference type="InterPro" id="IPR001650">
    <property type="entry name" value="Helicase_C-like"/>
</dbReference>
<dbReference type="PANTHER" id="PTHR47959:SF8">
    <property type="entry name" value="RNA HELICASE"/>
    <property type="match status" value="1"/>
</dbReference>
<evidence type="ECO:0000256" key="1">
    <source>
        <dbReference type="ARBA" id="ARBA00022741"/>
    </source>
</evidence>
<dbReference type="GO" id="GO:0005524">
    <property type="term" value="F:ATP binding"/>
    <property type="evidence" value="ECO:0007669"/>
    <property type="project" value="UniProtKB-KW"/>
</dbReference>
<dbReference type="OrthoDB" id="10261375at2759"/>
<dbReference type="CDD" id="cd18787">
    <property type="entry name" value="SF2_C_DEAD"/>
    <property type="match status" value="1"/>
</dbReference>
<evidence type="ECO:0000256" key="6">
    <source>
        <dbReference type="SAM" id="MobiDB-lite"/>
    </source>
</evidence>
<keyword evidence="1" id="KW-0547">Nucleotide-binding</keyword>
<feature type="short sequence motif" description="Q motif" evidence="5">
    <location>
        <begin position="12"/>
        <end position="40"/>
    </location>
</feature>
<feature type="domain" description="Helicase ATP-binding" evidence="7">
    <location>
        <begin position="43"/>
        <end position="229"/>
    </location>
</feature>
<evidence type="ECO:0000256" key="5">
    <source>
        <dbReference type="PROSITE-ProRule" id="PRU00552"/>
    </source>
</evidence>
<dbReference type="GO" id="GO:0003724">
    <property type="term" value="F:RNA helicase activity"/>
    <property type="evidence" value="ECO:0007669"/>
    <property type="project" value="InterPro"/>
</dbReference>
<feature type="domain" description="Helicase C-terminal" evidence="8">
    <location>
        <begin position="260"/>
        <end position="409"/>
    </location>
</feature>
<dbReference type="AlphaFoldDB" id="A0A5J4WX49"/>
<organism evidence="10 11">
    <name type="scientific">Streblomastix strix</name>
    <dbReference type="NCBI Taxonomy" id="222440"/>
    <lineage>
        <taxon>Eukaryota</taxon>
        <taxon>Metamonada</taxon>
        <taxon>Preaxostyla</taxon>
        <taxon>Oxymonadida</taxon>
        <taxon>Streblomastigidae</taxon>
        <taxon>Streblomastix</taxon>
    </lineage>
</organism>
<comment type="caution">
    <text evidence="10">The sequence shown here is derived from an EMBL/GenBank/DDBJ whole genome shotgun (WGS) entry which is preliminary data.</text>
</comment>
<dbReference type="SUPFAM" id="SSF52540">
    <property type="entry name" value="P-loop containing nucleoside triphosphate hydrolases"/>
    <property type="match status" value="1"/>
</dbReference>
<proteinExistence type="predicted"/>
<dbReference type="GO" id="GO:0003676">
    <property type="term" value="F:nucleic acid binding"/>
    <property type="evidence" value="ECO:0007669"/>
    <property type="project" value="InterPro"/>
</dbReference>
<dbReference type="Gene3D" id="3.40.50.300">
    <property type="entry name" value="P-loop containing nucleotide triphosphate hydrolases"/>
    <property type="match status" value="2"/>
</dbReference>
<dbReference type="Pfam" id="PF00270">
    <property type="entry name" value="DEAD"/>
    <property type="match status" value="1"/>
</dbReference>
<dbReference type="InterPro" id="IPR014014">
    <property type="entry name" value="RNA_helicase_DEAD_Q_motif"/>
</dbReference>
<dbReference type="PANTHER" id="PTHR47959">
    <property type="entry name" value="ATP-DEPENDENT RNA HELICASE RHLE-RELATED"/>
    <property type="match status" value="1"/>
</dbReference>
<sequence length="619" mass="69036">MPRAKIGTGAGAFKALGGLSNSILRAVQDMKFSGPSPIQRRAIPVLLGGQNLLAMARTGSGKTAAFLIPIIEKLASHSRVVGARAIILSPTRDLALQTLKFTKQLSKYTDLISVSVVGGESINSQFDSLATNPDIIVATPGRLLDIIVQGTTNLQRIQAMVFDEADQLFEQGFAPQLTEICHRLPPIQATGSSDQQGVQRVIQIVLCSATLPLQVTNFVKGVLGPRMLNAEVVRLDADTRLSPDLQCHFFICQSELKFAALLLLIEKILSQNEQIMVFTCTKYHVEYIYNLLQCNHISSTYIHGSLDMQAQKKHLADFDSKHCSVMIATDIAARGLDIPLLDSVINFDFPSRPKVFIHRAGRVARAGRKGTAYSLLVMEELPYFVDLCNFIGRNSSLVKPLIINRQDNSNQENNDNIQQSQNNSDFQVGSFPPLMLSMFADNISTVIQENTHQALEMKSLQRSVSNAFHKYRRERPYATSSGVRGAKEMLHRSANVININEGLKSSMIKEQEDNKDEDGLQLDESDDEDEIELDDENDDQKNMINKEGNKSAVNKEQDKEDINNEIFDEKREWGQGVIGIHPIFMDYVTDPKYSQYQQTPQSIAEQSQIISDIHNFRPQ</sequence>
<feature type="compositionally biased region" description="Basic and acidic residues" evidence="6">
    <location>
        <begin position="547"/>
        <end position="560"/>
    </location>
</feature>
<feature type="domain" description="DEAD-box RNA helicase Q" evidence="9">
    <location>
        <begin position="12"/>
        <end position="40"/>
    </location>
</feature>
<protein>
    <submittedName>
        <fullName evidence="10">Putative ATP-dependent RNA helicase DDX54</fullName>
    </submittedName>
</protein>
<evidence type="ECO:0000256" key="4">
    <source>
        <dbReference type="ARBA" id="ARBA00022840"/>
    </source>
</evidence>
<keyword evidence="2" id="KW-0378">Hydrolase</keyword>
<dbReference type="InterPro" id="IPR050079">
    <property type="entry name" value="DEAD_box_RNA_helicase"/>
</dbReference>
<dbReference type="PROSITE" id="PS51195">
    <property type="entry name" value="Q_MOTIF"/>
    <property type="match status" value="1"/>
</dbReference>
<dbReference type="InterPro" id="IPR014001">
    <property type="entry name" value="Helicase_ATP-bd"/>
</dbReference>
<dbReference type="InterPro" id="IPR027417">
    <property type="entry name" value="P-loop_NTPase"/>
</dbReference>
<dbReference type="PROSITE" id="PS51194">
    <property type="entry name" value="HELICASE_CTER"/>
    <property type="match status" value="1"/>
</dbReference>
<keyword evidence="4" id="KW-0067">ATP-binding</keyword>
<evidence type="ECO:0000313" key="10">
    <source>
        <dbReference type="EMBL" id="KAA6399460.1"/>
    </source>
</evidence>
<feature type="non-terminal residue" evidence="10">
    <location>
        <position position="619"/>
    </location>
</feature>
<dbReference type="SMART" id="SM00490">
    <property type="entry name" value="HELICc"/>
    <property type="match status" value="1"/>
</dbReference>
<dbReference type="GO" id="GO:0016787">
    <property type="term" value="F:hydrolase activity"/>
    <property type="evidence" value="ECO:0007669"/>
    <property type="project" value="UniProtKB-KW"/>
</dbReference>
<gene>
    <name evidence="10" type="ORF">EZS28_005019</name>
</gene>
<evidence type="ECO:0000256" key="2">
    <source>
        <dbReference type="ARBA" id="ARBA00022801"/>
    </source>
</evidence>
<evidence type="ECO:0000259" key="7">
    <source>
        <dbReference type="PROSITE" id="PS51192"/>
    </source>
</evidence>
<dbReference type="Proteomes" id="UP000324800">
    <property type="component" value="Unassembled WGS sequence"/>
</dbReference>
<reference evidence="10 11" key="1">
    <citation type="submission" date="2019-03" db="EMBL/GenBank/DDBJ databases">
        <title>Single cell metagenomics reveals metabolic interactions within the superorganism composed of flagellate Streblomastix strix and complex community of Bacteroidetes bacteria on its surface.</title>
        <authorList>
            <person name="Treitli S.C."/>
            <person name="Kolisko M."/>
            <person name="Husnik F."/>
            <person name="Keeling P."/>
            <person name="Hampl V."/>
        </authorList>
    </citation>
    <scope>NUCLEOTIDE SEQUENCE [LARGE SCALE GENOMIC DNA]</scope>
    <source>
        <strain evidence="10">ST1C</strain>
    </source>
</reference>
<evidence type="ECO:0000313" key="11">
    <source>
        <dbReference type="Proteomes" id="UP000324800"/>
    </source>
</evidence>
<feature type="region of interest" description="Disordered" evidence="6">
    <location>
        <begin position="504"/>
        <end position="560"/>
    </location>
</feature>